<accession>A0A918JW34</accession>
<keyword evidence="3" id="KW-1185">Reference proteome</keyword>
<keyword evidence="1" id="KW-0812">Transmembrane</keyword>
<dbReference type="EMBL" id="BMWS01000017">
    <property type="protein sequence ID" value="GGX23703.1"/>
    <property type="molecule type" value="Genomic_DNA"/>
</dbReference>
<evidence type="ECO:0000313" key="2">
    <source>
        <dbReference type="EMBL" id="GGX23703.1"/>
    </source>
</evidence>
<gene>
    <name evidence="2" type="ORF">GCM10007384_26160</name>
</gene>
<feature type="transmembrane region" description="Helical" evidence="1">
    <location>
        <begin position="28"/>
        <end position="51"/>
    </location>
</feature>
<keyword evidence="1" id="KW-1133">Transmembrane helix</keyword>
<comment type="caution">
    <text evidence="2">The sequence shown here is derived from an EMBL/GenBank/DDBJ whole genome shotgun (WGS) entry which is preliminary data.</text>
</comment>
<name>A0A918JW34_9FLAO</name>
<dbReference type="AlphaFoldDB" id="A0A918JW34"/>
<sequence>MPLGMKSTKTELSHQEDNQEIKTKNKGLTLFFIEKVGFLFILLSGLMPFVHSFVEREILTEKFFGYPSIQAFLYSLGVHLSILFLVIGVLLIISVVNSPARYKIVQNYLRYSLISPFISSIFYLSWVFIPDVDYNLLAYIFLSLFICSISLIIFYQILRYINTLKLINKHRENVLKDGLSYLKSKLTR</sequence>
<reference evidence="2 3" key="1">
    <citation type="journal article" date="2014" name="Int. J. Syst. Evol. Microbiol.">
        <title>Complete genome sequence of Corynebacterium casei LMG S-19264T (=DSM 44701T), isolated from a smear-ripened cheese.</title>
        <authorList>
            <consortium name="US DOE Joint Genome Institute (JGI-PGF)"/>
            <person name="Walter F."/>
            <person name="Albersmeier A."/>
            <person name="Kalinowski J."/>
            <person name="Ruckert C."/>
        </authorList>
    </citation>
    <scope>NUCLEOTIDE SEQUENCE [LARGE SCALE GENOMIC DNA]</scope>
    <source>
        <strain evidence="2 3">KCTC 12285</strain>
    </source>
</reference>
<evidence type="ECO:0000313" key="3">
    <source>
        <dbReference type="Proteomes" id="UP000601108"/>
    </source>
</evidence>
<feature type="transmembrane region" description="Helical" evidence="1">
    <location>
        <begin position="71"/>
        <end position="96"/>
    </location>
</feature>
<feature type="transmembrane region" description="Helical" evidence="1">
    <location>
        <begin position="108"/>
        <end position="130"/>
    </location>
</feature>
<feature type="transmembrane region" description="Helical" evidence="1">
    <location>
        <begin position="136"/>
        <end position="158"/>
    </location>
</feature>
<organism evidence="2 3">
    <name type="scientific">Aquimarina muelleri</name>
    <dbReference type="NCBI Taxonomy" id="279356"/>
    <lineage>
        <taxon>Bacteria</taxon>
        <taxon>Pseudomonadati</taxon>
        <taxon>Bacteroidota</taxon>
        <taxon>Flavobacteriia</taxon>
        <taxon>Flavobacteriales</taxon>
        <taxon>Flavobacteriaceae</taxon>
        <taxon>Aquimarina</taxon>
    </lineage>
</organism>
<evidence type="ECO:0000256" key="1">
    <source>
        <dbReference type="SAM" id="Phobius"/>
    </source>
</evidence>
<protein>
    <submittedName>
        <fullName evidence="2">Uncharacterized protein</fullName>
    </submittedName>
</protein>
<proteinExistence type="predicted"/>
<keyword evidence="1" id="KW-0472">Membrane</keyword>
<dbReference type="Proteomes" id="UP000601108">
    <property type="component" value="Unassembled WGS sequence"/>
</dbReference>